<reference evidence="2" key="1">
    <citation type="submission" date="2011-10" db="EMBL/GenBank/DDBJ databases">
        <title>The complete genome of chromosome of Thermovirga lienii DSM 17291.</title>
        <authorList>
            <consortium name="US DOE Joint Genome Institute (JGI-PGF)"/>
            <person name="Lucas S."/>
            <person name="Copeland A."/>
            <person name="Lapidus A."/>
            <person name="Glavina del Rio T."/>
            <person name="Dalin E."/>
            <person name="Tice H."/>
            <person name="Bruce D."/>
            <person name="Goodwin L."/>
            <person name="Pitluck S."/>
            <person name="Peters L."/>
            <person name="Mikhailova N."/>
            <person name="Saunders E."/>
            <person name="Kyrpides N."/>
            <person name="Mavromatis K."/>
            <person name="Ivanova N."/>
            <person name="Last F.I."/>
            <person name="Brettin T."/>
            <person name="Detter J.C."/>
            <person name="Han C."/>
            <person name="Larimer F."/>
            <person name="Land M."/>
            <person name="Hauser L."/>
            <person name="Markowitz V."/>
            <person name="Cheng J.-F."/>
            <person name="Hugenholtz P."/>
            <person name="Woyke T."/>
            <person name="Wu D."/>
            <person name="Spring S."/>
            <person name="Schroeder M."/>
            <person name="Brambilla E.-M."/>
            <person name="Klenk H.-P."/>
            <person name="Eisen J.A."/>
        </authorList>
    </citation>
    <scope>NUCLEOTIDE SEQUENCE [LARGE SCALE GENOMIC DNA]</scope>
    <source>
        <strain evidence="2">ATCC BAA-1197 / DSM 17291 / Cas60314</strain>
    </source>
</reference>
<gene>
    <name evidence="1" type="ordered locus">Tlie_1309</name>
</gene>
<dbReference type="OrthoDB" id="9780310at2"/>
<dbReference type="eggNOG" id="COG1801">
    <property type="taxonomic scope" value="Bacteria"/>
</dbReference>
<dbReference type="Gene3D" id="3.20.20.410">
    <property type="entry name" value="Protein of unknown function UPF0759"/>
    <property type="match status" value="1"/>
</dbReference>
<dbReference type="HOGENOM" id="CLU_046519_0_0_0"/>
<dbReference type="KEGG" id="tli:Tlie_1309"/>
<dbReference type="AlphaFoldDB" id="G7V652"/>
<evidence type="ECO:0000313" key="2">
    <source>
        <dbReference type="Proteomes" id="UP000005868"/>
    </source>
</evidence>
<evidence type="ECO:0008006" key="3">
    <source>
        <dbReference type="Google" id="ProtNLM"/>
    </source>
</evidence>
<protein>
    <recommendedName>
        <fullName evidence="3">DUF72 domain-containing protein</fullName>
    </recommendedName>
</protein>
<evidence type="ECO:0000313" key="1">
    <source>
        <dbReference type="EMBL" id="AER67039.1"/>
    </source>
</evidence>
<dbReference type="Pfam" id="PF01904">
    <property type="entry name" value="DUF72"/>
    <property type="match status" value="1"/>
</dbReference>
<organism evidence="1 2">
    <name type="scientific">Thermovirga lienii (strain ATCC BAA-1197 / DSM 17291 / Cas60314)</name>
    <dbReference type="NCBI Taxonomy" id="580340"/>
    <lineage>
        <taxon>Bacteria</taxon>
        <taxon>Thermotogati</taxon>
        <taxon>Synergistota</taxon>
        <taxon>Synergistia</taxon>
        <taxon>Synergistales</taxon>
        <taxon>Thermovirgaceae</taxon>
        <taxon>Thermovirga</taxon>
    </lineage>
</organism>
<sequence length="311" mass="36504">MSEIRIGTCSWMDRSLVASGWYPKSAKDPEDKLKFYSQHFDTVEVDSSFYAIPKEKSIYAWALRTPPNFLFNVKAFGLFTFHAISLKSLPLEIRDGINLARRDRVKLFDLERSVRSLLWEVFYRRIYVLHNMGRLGYLLFQFPPWFKYEAKTLEYIRFLAKKSRPFKVAVEIRHRSWLEDDNKAAFLKLLEDENLAYVAVDEPKLVWTVPFEWPVTASWGTVLRLHGRNSEAWMKKNISVAERFAYRYDEAELRSIAEEVAARIEQVPSAYVMFNNCFRDFAVKNALQMKRYLGMGGGSTLEVEQKNLPMD</sequence>
<dbReference type="SUPFAM" id="SSF117396">
    <property type="entry name" value="TM1631-like"/>
    <property type="match status" value="1"/>
</dbReference>
<dbReference type="InterPro" id="IPR036520">
    <property type="entry name" value="UPF0759_sf"/>
</dbReference>
<keyword evidence="2" id="KW-1185">Reference proteome</keyword>
<accession>G7V652</accession>
<dbReference type="PANTHER" id="PTHR30348">
    <property type="entry name" value="UNCHARACTERIZED PROTEIN YECE"/>
    <property type="match status" value="1"/>
</dbReference>
<dbReference type="InterPro" id="IPR002763">
    <property type="entry name" value="DUF72"/>
</dbReference>
<proteinExistence type="predicted"/>
<dbReference type="Proteomes" id="UP000005868">
    <property type="component" value="Chromosome"/>
</dbReference>
<dbReference type="STRING" id="580340.Tlie_1309"/>
<dbReference type="PANTHER" id="PTHR30348:SF13">
    <property type="entry name" value="UPF0759 PROTEIN YUNF"/>
    <property type="match status" value="1"/>
</dbReference>
<name>G7V652_THELD</name>
<dbReference type="EMBL" id="CP003096">
    <property type="protein sequence ID" value="AER67039.1"/>
    <property type="molecule type" value="Genomic_DNA"/>
</dbReference>
<reference evidence="1 2" key="2">
    <citation type="journal article" date="2012" name="Stand. Genomic Sci.">
        <title>Genome sequence of the moderately thermophilic, amino-acid-degrading and sulfur-reducing bacterium Thermovirga lienii type strain (Cas60314(T)).</title>
        <authorList>
            <person name="Goker M."/>
            <person name="Saunders E."/>
            <person name="Lapidus A."/>
            <person name="Nolan M."/>
            <person name="Lucas S."/>
            <person name="Hammon N."/>
            <person name="Deshpande S."/>
            <person name="Cheng J.F."/>
            <person name="Han C."/>
            <person name="Tapia R."/>
            <person name="Goodwin L.A."/>
            <person name="Pitluck S."/>
            <person name="Liolios K."/>
            <person name="Mavromatis K."/>
            <person name="Pagani I."/>
            <person name="Ivanova N."/>
            <person name="Mikhailova N."/>
            <person name="Pati A."/>
            <person name="Chen A."/>
            <person name="Palaniappan K."/>
            <person name="Land M."/>
            <person name="Chang Y.J."/>
            <person name="Jeffries C.D."/>
            <person name="Brambilla E.M."/>
            <person name="Rohde M."/>
            <person name="Spring S."/>
            <person name="Detter J.C."/>
            <person name="Woyke T."/>
            <person name="Bristow J."/>
            <person name="Eisen J.A."/>
            <person name="Markowitz V."/>
            <person name="Hugenholtz P."/>
            <person name="Kyrpides N.C."/>
            <person name="Klenk H.P."/>
        </authorList>
    </citation>
    <scope>NUCLEOTIDE SEQUENCE [LARGE SCALE GENOMIC DNA]</scope>
    <source>
        <strain evidence="2">ATCC BAA-1197 / DSM 17291 / Cas60314</strain>
    </source>
</reference>